<dbReference type="EMBL" id="QZWZ01000011">
    <property type="protein sequence ID" value="RJT38691.1"/>
    <property type="molecule type" value="Genomic_DNA"/>
</dbReference>
<feature type="compositionally biased region" description="Basic residues" evidence="1">
    <location>
        <begin position="70"/>
        <end position="80"/>
    </location>
</feature>
<sequence length="122" mass="13317">MSDNDLDLLLDKMEDIAKAVNSFNSESVQQAAFDSLISAFIGTLGSRAAKYPIDEEPVVENGQVTEQGGKKAKRPQRKPRTSGAKTDRSGGFDEATLLNAIKNDVRFQTFRNKIVVGSANRI</sequence>
<name>A0A3A5KRD7_9HYPH</name>
<accession>A0A3A5KRD7</accession>
<protein>
    <submittedName>
        <fullName evidence="2">Uncharacterized protein</fullName>
    </submittedName>
</protein>
<feature type="region of interest" description="Disordered" evidence="1">
    <location>
        <begin position="57"/>
        <end position="91"/>
    </location>
</feature>
<organism evidence="2 3">
    <name type="scientific">Mesorhizobium waimense</name>
    <dbReference type="NCBI Taxonomy" id="1300307"/>
    <lineage>
        <taxon>Bacteria</taxon>
        <taxon>Pseudomonadati</taxon>
        <taxon>Pseudomonadota</taxon>
        <taxon>Alphaproteobacteria</taxon>
        <taxon>Hyphomicrobiales</taxon>
        <taxon>Phyllobacteriaceae</taxon>
        <taxon>Mesorhizobium</taxon>
    </lineage>
</organism>
<dbReference type="RefSeq" id="WP_120015004.1">
    <property type="nucleotide sequence ID" value="NZ_QZWZ01000011.1"/>
</dbReference>
<evidence type="ECO:0000313" key="2">
    <source>
        <dbReference type="EMBL" id="RJT38691.1"/>
    </source>
</evidence>
<reference evidence="2 3" key="1">
    <citation type="submission" date="2018-09" db="EMBL/GenBank/DDBJ databases">
        <title>Mesorhizobium carmichaelinearum sp. nov. isolated from Carmichaelinea spp. root nodules in New Zealand.</title>
        <authorList>
            <person name="De Meyer S.E."/>
        </authorList>
    </citation>
    <scope>NUCLEOTIDE SEQUENCE [LARGE SCALE GENOMIC DNA]</scope>
    <source>
        <strain evidence="2 3">ICMP19557</strain>
    </source>
</reference>
<evidence type="ECO:0000256" key="1">
    <source>
        <dbReference type="SAM" id="MobiDB-lite"/>
    </source>
</evidence>
<dbReference type="OrthoDB" id="7062872at2"/>
<evidence type="ECO:0000313" key="3">
    <source>
        <dbReference type="Proteomes" id="UP000272706"/>
    </source>
</evidence>
<keyword evidence="3" id="KW-1185">Reference proteome</keyword>
<comment type="caution">
    <text evidence="2">The sequence shown here is derived from an EMBL/GenBank/DDBJ whole genome shotgun (WGS) entry which is preliminary data.</text>
</comment>
<dbReference type="AlphaFoldDB" id="A0A3A5KRD7"/>
<dbReference type="Proteomes" id="UP000272706">
    <property type="component" value="Unassembled WGS sequence"/>
</dbReference>
<proteinExistence type="predicted"/>
<gene>
    <name evidence="2" type="ORF">D3227_15600</name>
</gene>